<dbReference type="Proteomes" id="UP000054359">
    <property type="component" value="Unassembled WGS sequence"/>
</dbReference>
<protein>
    <submittedName>
        <fullName evidence="1">Uncharacterized protein</fullName>
    </submittedName>
</protein>
<accession>A0A087UMT1</accession>
<gene>
    <name evidence="1" type="ORF">X975_25487</name>
</gene>
<reference evidence="1 2" key="1">
    <citation type="submission" date="2013-11" db="EMBL/GenBank/DDBJ databases">
        <title>Genome sequencing of Stegodyphus mimosarum.</title>
        <authorList>
            <person name="Bechsgaard J."/>
        </authorList>
    </citation>
    <scope>NUCLEOTIDE SEQUENCE [LARGE SCALE GENOMIC DNA]</scope>
</reference>
<sequence length="52" mass="6089">MGLPDLLIHCRILQLAAAQMQFRDLVNSISKEKNFIVRSSCDFRFRMLFPAF</sequence>
<dbReference type="AlphaFoldDB" id="A0A087UMT1"/>
<organism evidence="1 2">
    <name type="scientific">Stegodyphus mimosarum</name>
    <name type="common">African social velvet spider</name>
    <dbReference type="NCBI Taxonomy" id="407821"/>
    <lineage>
        <taxon>Eukaryota</taxon>
        <taxon>Metazoa</taxon>
        <taxon>Ecdysozoa</taxon>
        <taxon>Arthropoda</taxon>
        <taxon>Chelicerata</taxon>
        <taxon>Arachnida</taxon>
        <taxon>Araneae</taxon>
        <taxon>Araneomorphae</taxon>
        <taxon>Entelegynae</taxon>
        <taxon>Eresoidea</taxon>
        <taxon>Eresidae</taxon>
        <taxon>Stegodyphus</taxon>
    </lineage>
</organism>
<feature type="non-terminal residue" evidence="1">
    <location>
        <position position="52"/>
    </location>
</feature>
<keyword evidence="2" id="KW-1185">Reference proteome</keyword>
<evidence type="ECO:0000313" key="1">
    <source>
        <dbReference type="EMBL" id="KFM78670.1"/>
    </source>
</evidence>
<proteinExistence type="predicted"/>
<name>A0A087UMT1_STEMI</name>
<evidence type="ECO:0000313" key="2">
    <source>
        <dbReference type="Proteomes" id="UP000054359"/>
    </source>
</evidence>
<dbReference type="EMBL" id="KK120610">
    <property type="protein sequence ID" value="KFM78670.1"/>
    <property type="molecule type" value="Genomic_DNA"/>
</dbReference>